<sequence>MVQKATSSQSTAWGALPSAKEMAARKISSVFLMAGLLTVITPFTPFQWVLPASGPSLLDGFLSPVLYLGAIFFQWRVAGIVGNLVCVVHDVGFVWHHGMYWTAALAEVCVCLGVGMLQHEVLRRVVAGGLVGGLWWVGWFATPESYKRQGWDMVKWVWTVLAIDHARSALGAGGRRSRY</sequence>
<organism evidence="2 3">
    <name type="scientific">Glarea lozoyensis (strain ATCC 20868 / MF5171)</name>
    <dbReference type="NCBI Taxonomy" id="1116229"/>
    <lineage>
        <taxon>Eukaryota</taxon>
        <taxon>Fungi</taxon>
        <taxon>Dikarya</taxon>
        <taxon>Ascomycota</taxon>
        <taxon>Pezizomycotina</taxon>
        <taxon>Leotiomycetes</taxon>
        <taxon>Helotiales</taxon>
        <taxon>Helotiaceae</taxon>
        <taxon>Glarea</taxon>
    </lineage>
</organism>
<dbReference type="Proteomes" id="UP000016922">
    <property type="component" value="Unassembled WGS sequence"/>
</dbReference>
<evidence type="ECO:0000313" key="2">
    <source>
        <dbReference type="EMBL" id="EPE34293.1"/>
    </source>
</evidence>
<name>S3E7L3_GLAL2</name>
<keyword evidence="1" id="KW-1133">Transmembrane helix</keyword>
<feature type="transmembrane region" description="Helical" evidence="1">
    <location>
        <begin position="65"/>
        <end position="88"/>
    </location>
</feature>
<dbReference type="AlphaFoldDB" id="S3E7L3"/>
<gene>
    <name evidence="2" type="ORF">GLAREA_09987</name>
</gene>
<keyword evidence="1" id="KW-0472">Membrane</keyword>
<accession>S3E7L3</accession>
<dbReference type="KEGG" id="glz:GLAREA_09987"/>
<dbReference type="GeneID" id="19469034"/>
<reference evidence="2 3" key="1">
    <citation type="journal article" date="2013" name="BMC Genomics">
        <title>Genomics-driven discovery of the pneumocandin biosynthetic gene cluster in the fungus Glarea lozoyensis.</title>
        <authorList>
            <person name="Chen L."/>
            <person name="Yue Q."/>
            <person name="Zhang X."/>
            <person name="Xiang M."/>
            <person name="Wang C."/>
            <person name="Li S."/>
            <person name="Che Y."/>
            <person name="Ortiz-Lopez F.J."/>
            <person name="Bills G.F."/>
            <person name="Liu X."/>
            <person name="An Z."/>
        </authorList>
    </citation>
    <scope>NUCLEOTIDE SEQUENCE [LARGE SCALE GENOMIC DNA]</scope>
    <source>
        <strain evidence="3">ATCC 20868 / MF5171</strain>
    </source>
</reference>
<keyword evidence="1" id="KW-0812">Transmembrane</keyword>
<protein>
    <submittedName>
        <fullName evidence="2">Uncharacterized protein</fullName>
    </submittedName>
</protein>
<feature type="transmembrane region" description="Helical" evidence="1">
    <location>
        <begin position="100"/>
        <end position="119"/>
    </location>
</feature>
<proteinExistence type="predicted"/>
<dbReference type="OrthoDB" id="5227396at2759"/>
<feature type="transmembrane region" description="Helical" evidence="1">
    <location>
        <begin position="30"/>
        <end position="50"/>
    </location>
</feature>
<keyword evidence="3" id="KW-1185">Reference proteome</keyword>
<dbReference type="HOGENOM" id="CLU_116368_0_0_1"/>
<feature type="transmembrane region" description="Helical" evidence="1">
    <location>
        <begin position="125"/>
        <end position="142"/>
    </location>
</feature>
<dbReference type="OMA" id="PYAICEA"/>
<evidence type="ECO:0000313" key="3">
    <source>
        <dbReference type="Proteomes" id="UP000016922"/>
    </source>
</evidence>
<evidence type="ECO:0000256" key="1">
    <source>
        <dbReference type="SAM" id="Phobius"/>
    </source>
</evidence>
<dbReference type="RefSeq" id="XP_008078228.1">
    <property type="nucleotide sequence ID" value="XM_008080037.1"/>
</dbReference>
<dbReference type="EMBL" id="KE145356">
    <property type="protein sequence ID" value="EPE34293.1"/>
    <property type="molecule type" value="Genomic_DNA"/>
</dbReference>